<dbReference type="InterPro" id="IPR001387">
    <property type="entry name" value="Cro/C1-type_HTH"/>
</dbReference>
<name>A0ABR8AF27_9CYAN</name>
<proteinExistence type="predicted"/>
<evidence type="ECO:0000313" key="3">
    <source>
        <dbReference type="Proteomes" id="UP000658514"/>
    </source>
</evidence>
<comment type="caution">
    <text evidence="2">The sequence shown here is derived from an EMBL/GenBank/DDBJ whole genome shotgun (WGS) entry which is preliminary data.</text>
</comment>
<organism evidence="2 3">
    <name type="scientific">Calothrix parietina FACHB-288</name>
    <dbReference type="NCBI Taxonomy" id="2692896"/>
    <lineage>
        <taxon>Bacteria</taxon>
        <taxon>Bacillati</taxon>
        <taxon>Cyanobacteriota</taxon>
        <taxon>Cyanophyceae</taxon>
        <taxon>Nostocales</taxon>
        <taxon>Calotrichaceae</taxon>
        <taxon>Calothrix</taxon>
    </lineage>
</organism>
<dbReference type="PROSITE" id="PS50943">
    <property type="entry name" value="HTH_CROC1"/>
    <property type="match status" value="1"/>
</dbReference>
<keyword evidence="3" id="KW-1185">Reference proteome</keyword>
<dbReference type="RefSeq" id="WP_190546090.1">
    <property type="nucleotide sequence ID" value="NZ_CAWPNO010000067.1"/>
</dbReference>
<reference evidence="2 3" key="1">
    <citation type="journal article" date="2020" name="ISME J.">
        <title>Comparative genomics reveals insights into cyanobacterial evolution and habitat adaptation.</title>
        <authorList>
            <person name="Chen M.Y."/>
            <person name="Teng W.K."/>
            <person name="Zhao L."/>
            <person name="Hu C.X."/>
            <person name="Zhou Y.K."/>
            <person name="Han B.P."/>
            <person name="Song L.R."/>
            <person name="Shu W.S."/>
        </authorList>
    </citation>
    <scope>NUCLEOTIDE SEQUENCE [LARGE SCALE GENOMIC DNA]</scope>
    <source>
        <strain evidence="2 3">FACHB-288</strain>
    </source>
</reference>
<dbReference type="CDD" id="cd00093">
    <property type="entry name" value="HTH_XRE"/>
    <property type="match status" value="1"/>
</dbReference>
<evidence type="ECO:0000313" key="2">
    <source>
        <dbReference type="EMBL" id="MBD2197933.1"/>
    </source>
</evidence>
<protein>
    <submittedName>
        <fullName evidence="2">Helix-turn-helix transcriptional regulator</fullName>
    </submittedName>
</protein>
<dbReference type="EMBL" id="JACJQH010000034">
    <property type="protein sequence ID" value="MBD2197933.1"/>
    <property type="molecule type" value="Genomic_DNA"/>
</dbReference>
<dbReference type="InterPro" id="IPR010982">
    <property type="entry name" value="Lambda_DNA-bd_dom_sf"/>
</dbReference>
<accession>A0ABR8AF27</accession>
<dbReference type="Gene3D" id="1.10.260.40">
    <property type="entry name" value="lambda repressor-like DNA-binding domains"/>
    <property type="match status" value="1"/>
</dbReference>
<gene>
    <name evidence="2" type="ORF">H6G24_20875</name>
</gene>
<dbReference type="Pfam" id="PF01381">
    <property type="entry name" value="HTH_3"/>
    <property type="match status" value="1"/>
</dbReference>
<dbReference type="SMART" id="SM00530">
    <property type="entry name" value="HTH_XRE"/>
    <property type="match status" value="1"/>
</dbReference>
<feature type="domain" description="HTH cro/C1-type" evidence="1">
    <location>
        <begin position="17"/>
        <end position="80"/>
    </location>
</feature>
<dbReference type="SUPFAM" id="SSF47413">
    <property type="entry name" value="lambda repressor-like DNA-binding domains"/>
    <property type="match status" value="1"/>
</dbReference>
<dbReference type="Proteomes" id="UP000658514">
    <property type="component" value="Unassembled WGS sequence"/>
</dbReference>
<evidence type="ECO:0000259" key="1">
    <source>
        <dbReference type="PROSITE" id="PS50943"/>
    </source>
</evidence>
<sequence length="90" mass="10114">MVKKRVSREQDGGESPLKALRSELDMSQEEFGRSIGTTARTISRWEAGDTVPTFTIAQMKALDRLLKLKGRTIQDLPDDFGPRGRLPQPE</sequence>